<feature type="signal peptide" evidence="2">
    <location>
        <begin position="1"/>
        <end position="21"/>
    </location>
</feature>
<dbReference type="OrthoDB" id="5400400at2759"/>
<name>S8AY85_DACHA</name>
<accession>S8AY85</accession>
<organism evidence="3 4">
    <name type="scientific">Dactylellina haptotyla (strain CBS 200.50)</name>
    <name type="common">Nematode-trapping fungus</name>
    <name type="synonym">Monacrosporium haptotylum</name>
    <dbReference type="NCBI Taxonomy" id="1284197"/>
    <lineage>
        <taxon>Eukaryota</taxon>
        <taxon>Fungi</taxon>
        <taxon>Dikarya</taxon>
        <taxon>Ascomycota</taxon>
        <taxon>Pezizomycotina</taxon>
        <taxon>Orbiliomycetes</taxon>
        <taxon>Orbiliales</taxon>
        <taxon>Orbiliaceae</taxon>
        <taxon>Dactylellina</taxon>
    </lineage>
</organism>
<reference evidence="4" key="2">
    <citation type="submission" date="2013-04" db="EMBL/GenBank/DDBJ databases">
        <title>Genomic mechanisms accounting for the adaptation to parasitism in nematode-trapping fungi.</title>
        <authorList>
            <person name="Ahren D.G."/>
        </authorList>
    </citation>
    <scope>NUCLEOTIDE SEQUENCE [LARGE SCALE GENOMIC DNA]</scope>
    <source>
        <strain evidence="4">CBS 200.50</strain>
    </source>
</reference>
<keyword evidence="1" id="KW-1133">Transmembrane helix</keyword>
<dbReference type="EMBL" id="AQGS01000001">
    <property type="protein sequence ID" value="EPS45956.1"/>
    <property type="molecule type" value="Genomic_DNA"/>
</dbReference>
<protein>
    <submittedName>
        <fullName evidence="3">Uncharacterized protein</fullName>
    </submittedName>
</protein>
<evidence type="ECO:0000313" key="3">
    <source>
        <dbReference type="EMBL" id="EPS45956.1"/>
    </source>
</evidence>
<keyword evidence="1" id="KW-0472">Membrane</keyword>
<feature type="transmembrane region" description="Helical" evidence="1">
    <location>
        <begin position="149"/>
        <end position="170"/>
    </location>
</feature>
<keyword evidence="1" id="KW-0812">Transmembrane</keyword>
<feature type="chain" id="PRO_5004548078" evidence="2">
    <location>
        <begin position="22"/>
        <end position="200"/>
    </location>
</feature>
<proteinExistence type="predicted"/>
<reference evidence="3 4" key="1">
    <citation type="journal article" date="2013" name="PLoS Genet.">
        <title>Genomic mechanisms accounting for the adaptation to parasitism in nematode-trapping fungi.</title>
        <authorList>
            <person name="Meerupati T."/>
            <person name="Andersson K.M."/>
            <person name="Friman E."/>
            <person name="Kumar D."/>
            <person name="Tunlid A."/>
            <person name="Ahren D."/>
        </authorList>
    </citation>
    <scope>NUCLEOTIDE SEQUENCE [LARGE SCALE GENOMIC DNA]</scope>
    <source>
        <strain evidence="3 4">CBS 200.50</strain>
    </source>
</reference>
<sequence>MKFFSSSVLAFGLMATSFVSAVAIPAKAAPVEKRGLSIVAAISIVETLTIDVKVATGSINSTLAGLPDVPSIVESTAASVSINAAIGKITVLIQAAIAEINGFAVVKRDAVVATRQSATPADLASVVVGLLLEVSGTLNGVLSILGLKSILAGTLGGLVASLSGLLLALVPVVDNLLLLVRNLLDGLLIGLSAALAGLLL</sequence>
<evidence type="ECO:0000313" key="4">
    <source>
        <dbReference type="Proteomes" id="UP000015100"/>
    </source>
</evidence>
<keyword evidence="4" id="KW-1185">Reference proteome</keyword>
<keyword evidence="2" id="KW-0732">Signal</keyword>
<evidence type="ECO:0000256" key="1">
    <source>
        <dbReference type="SAM" id="Phobius"/>
    </source>
</evidence>
<comment type="caution">
    <text evidence="3">The sequence shown here is derived from an EMBL/GenBank/DDBJ whole genome shotgun (WGS) entry which is preliminary data.</text>
</comment>
<dbReference type="AlphaFoldDB" id="S8AY85"/>
<dbReference type="HOGENOM" id="CLU_1366208_0_0_1"/>
<feature type="transmembrane region" description="Helical" evidence="1">
    <location>
        <begin position="123"/>
        <end position="142"/>
    </location>
</feature>
<gene>
    <name evidence="3" type="ORF">H072_60</name>
</gene>
<dbReference type="OMA" id="EYQNQVA"/>
<dbReference type="Proteomes" id="UP000015100">
    <property type="component" value="Unassembled WGS sequence"/>
</dbReference>
<feature type="transmembrane region" description="Helical" evidence="1">
    <location>
        <begin position="176"/>
        <end position="199"/>
    </location>
</feature>
<evidence type="ECO:0000256" key="2">
    <source>
        <dbReference type="SAM" id="SignalP"/>
    </source>
</evidence>